<dbReference type="Proteomes" id="UP001197827">
    <property type="component" value="Unassembled WGS sequence"/>
</dbReference>
<name>A0A2T3FPK1_9FIRM</name>
<dbReference type="Proteomes" id="UP001204814">
    <property type="component" value="Unassembled WGS sequence"/>
</dbReference>
<dbReference type="EMBL" id="JAJDKQ010000009">
    <property type="protein sequence ID" value="MCB8561591.1"/>
    <property type="molecule type" value="Genomic_DNA"/>
</dbReference>
<dbReference type="EMBL" id="JANGBO010000005">
    <property type="protein sequence ID" value="MCQ5061595.1"/>
    <property type="molecule type" value="Genomic_DNA"/>
</dbReference>
<gene>
    <name evidence="4" type="ORF">C7U54_12320</name>
    <name evidence="2" type="ORF">LJD74_06155</name>
    <name evidence="3" type="ORF">NE542_07080</name>
</gene>
<protein>
    <recommendedName>
        <fullName evidence="6">Stress protein</fullName>
    </recommendedName>
</protein>
<dbReference type="EMBL" id="PYLQ01000023">
    <property type="protein sequence ID" value="PST37210.1"/>
    <property type="molecule type" value="Genomic_DNA"/>
</dbReference>
<sequence>MDDIIQKLIEFDRQCVEKVELAKKKKAEAQSSMMSQKSTIYSEYIDSQQDQVEKHKQDLLNKNKEEAQLQENEFHKSMKNMEDLFTQNKDKWVDEIFTRCTK</sequence>
<proteinExistence type="predicted"/>
<dbReference type="AlphaFoldDB" id="A0A2T3FPK1"/>
<dbReference type="Gene3D" id="1.20.5.2950">
    <property type="match status" value="1"/>
</dbReference>
<evidence type="ECO:0000313" key="2">
    <source>
        <dbReference type="EMBL" id="MCB8561591.1"/>
    </source>
</evidence>
<reference evidence="4 5" key="1">
    <citation type="journal article" date="2019" name="Int. J. Syst. Evol. Microbiol.">
        <title>Faecalibacillus intestinalis gen. nov., sp. nov. and Faecalibacillus faecis sp. nov., isolated from human faeces.</title>
        <authorList>
            <person name="Seo B."/>
            <person name="Jeon K."/>
            <person name="Baek I."/>
            <person name="Lee Y.M."/>
            <person name="Baek K."/>
            <person name="Ko G."/>
        </authorList>
    </citation>
    <scope>NUCLEOTIDE SEQUENCE [LARGE SCALE GENOMIC DNA]</scope>
    <source>
        <strain evidence="4 5">SNUG30099</strain>
    </source>
</reference>
<evidence type="ECO:0008006" key="6">
    <source>
        <dbReference type="Google" id="ProtNLM"/>
    </source>
</evidence>
<evidence type="ECO:0000313" key="5">
    <source>
        <dbReference type="Proteomes" id="UP000240974"/>
    </source>
</evidence>
<accession>A0A2T3FPK1</accession>
<keyword evidence="5" id="KW-1185">Reference proteome</keyword>
<dbReference type="GeneID" id="77471400"/>
<reference evidence="2" key="2">
    <citation type="submission" date="2021-10" db="EMBL/GenBank/DDBJ databases">
        <title>Collection of gut derived symbiotic bacterial strains cultured from healthy donors.</title>
        <authorList>
            <person name="Lin H."/>
            <person name="Littmann E."/>
            <person name="Kohout C."/>
            <person name="Pamer E.G."/>
        </authorList>
    </citation>
    <scope>NUCLEOTIDE SEQUENCE</scope>
    <source>
        <strain evidence="2">DFI.5.2</strain>
    </source>
</reference>
<evidence type="ECO:0000313" key="3">
    <source>
        <dbReference type="EMBL" id="MCQ5061595.1"/>
    </source>
</evidence>
<organism evidence="4 5">
    <name type="scientific">Faecalibacillus intestinalis</name>
    <dbReference type="NCBI Taxonomy" id="1982626"/>
    <lineage>
        <taxon>Bacteria</taxon>
        <taxon>Bacillati</taxon>
        <taxon>Bacillota</taxon>
        <taxon>Erysipelotrichia</taxon>
        <taxon>Erysipelotrichales</taxon>
        <taxon>Coprobacillaceae</taxon>
        <taxon>Faecalibacillus</taxon>
    </lineage>
</organism>
<evidence type="ECO:0000256" key="1">
    <source>
        <dbReference type="SAM" id="Coils"/>
    </source>
</evidence>
<evidence type="ECO:0000313" key="4">
    <source>
        <dbReference type="EMBL" id="PST37210.1"/>
    </source>
</evidence>
<feature type="coiled-coil region" evidence="1">
    <location>
        <begin position="45"/>
        <end position="72"/>
    </location>
</feature>
<dbReference type="RefSeq" id="WP_022002301.1">
    <property type="nucleotide sequence ID" value="NZ_CAKMUM010000009.1"/>
</dbReference>
<keyword evidence="1" id="KW-0175">Coiled coil</keyword>
<reference evidence="3" key="3">
    <citation type="submission" date="2022-06" db="EMBL/GenBank/DDBJ databases">
        <title>Isolation of gut microbiota from human fecal samples.</title>
        <authorList>
            <person name="Pamer E.G."/>
            <person name="Barat B."/>
            <person name="Waligurski E."/>
            <person name="Medina S."/>
            <person name="Paddock L."/>
            <person name="Mostad J."/>
        </authorList>
    </citation>
    <scope>NUCLEOTIDE SEQUENCE</scope>
    <source>
        <strain evidence="3">DFI.6.24</strain>
    </source>
</reference>
<comment type="caution">
    <text evidence="4">The sequence shown here is derived from an EMBL/GenBank/DDBJ whole genome shotgun (WGS) entry which is preliminary data.</text>
</comment>
<dbReference type="Proteomes" id="UP000240974">
    <property type="component" value="Unassembled WGS sequence"/>
</dbReference>